<accession>A0A812PW40</accession>
<comment type="caution">
    <text evidence="1">The sequence shown here is derived from an EMBL/GenBank/DDBJ whole genome shotgun (WGS) entry which is preliminary data.</text>
</comment>
<gene>
    <name evidence="1" type="ORF">SNAT2548_LOCUS19350</name>
</gene>
<dbReference type="EMBL" id="CAJNDS010002175">
    <property type="protein sequence ID" value="CAE7360346.1"/>
    <property type="molecule type" value="Genomic_DNA"/>
</dbReference>
<reference evidence="1" key="1">
    <citation type="submission" date="2021-02" db="EMBL/GenBank/DDBJ databases">
        <authorList>
            <person name="Dougan E. K."/>
            <person name="Rhodes N."/>
            <person name="Thang M."/>
            <person name="Chan C."/>
        </authorList>
    </citation>
    <scope>NUCLEOTIDE SEQUENCE</scope>
</reference>
<sequence length="182" mass="19142">MFCVPETLPLHCYFVGLSFKMGIKCNLMSTAVPVRPVRNSLLDGSGLAASLEPPTGIIDDHITRHQEAMVRIHGAVQDISAGDAEKASDRVCGFKAAAAELVAEVTTRMEVLAASLRGELTAQAADLRGDLAATRAELLRKIEDNIAGGGDASQGPMGLQSSAALAGQLNEVVRPCRAVWGF</sequence>
<dbReference type="AlphaFoldDB" id="A0A812PW40"/>
<evidence type="ECO:0000313" key="1">
    <source>
        <dbReference type="EMBL" id="CAE7360346.1"/>
    </source>
</evidence>
<proteinExistence type="predicted"/>
<dbReference type="Proteomes" id="UP000604046">
    <property type="component" value="Unassembled WGS sequence"/>
</dbReference>
<keyword evidence="2" id="KW-1185">Reference proteome</keyword>
<name>A0A812PW40_9DINO</name>
<protein>
    <submittedName>
        <fullName evidence="1">Uncharacterized protein</fullName>
    </submittedName>
</protein>
<organism evidence="1 2">
    <name type="scientific">Symbiodinium natans</name>
    <dbReference type="NCBI Taxonomy" id="878477"/>
    <lineage>
        <taxon>Eukaryota</taxon>
        <taxon>Sar</taxon>
        <taxon>Alveolata</taxon>
        <taxon>Dinophyceae</taxon>
        <taxon>Suessiales</taxon>
        <taxon>Symbiodiniaceae</taxon>
        <taxon>Symbiodinium</taxon>
    </lineage>
</organism>
<evidence type="ECO:0000313" key="2">
    <source>
        <dbReference type="Proteomes" id="UP000604046"/>
    </source>
</evidence>